<gene>
    <name evidence="2" type="ORF">GCM10007392_46740</name>
</gene>
<dbReference type="InterPro" id="IPR005619">
    <property type="entry name" value="Uncharacterised_YajG"/>
</dbReference>
<evidence type="ECO:0000313" key="3">
    <source>
        <dbReference type="Proteomes" id="UP000626148"/>
    </source>
</evidence>
<comment type="caution">
    <text evidence="2">The sequence shown here is derived from an EMBL/GenBank/DDBJ whole genome shotgun (WGS) entry which is preliminary data.</text>
</comment>
<reference evidence="2" key="2">
    <citation type="submission" date="2020-09" db="EMBL/GenBank/DDBJ databases">
        <authorList>
            <person name="Sun Q."/>
            <person name="Kim S."/>
        </authorList>
    </citation>
    <scope>NUCLEOTIDE SEQUENCE</scope>
    <source>
        <strain evidence="2">KCTC 22169</strain>
    </source>
</reference>
<protein>
    <recommendedName>
        <fullName evidence="4">Lipoprotein</fullName>
    </recommendedName>
</protein>
<dbReference type="PROSITE" id="PS51257">
    <property type="entry name" value="PROKAR_LIPOPROTEIN"/>
    <property type="match status" value="1"/>
</dbReference>
<proteinExistence type="predicted"/>
<evidence type="ECO:0000256" key="1">
    <source>
        <dbReference type="SAM" id="SignalP"/>
    </source>
</evidence>
<keyword evidence="3" id="KW-1185">Reference proteome</keyword>
<evidence type="ECO:0000313" key="2">
    <source>
        <dbReference type="EMBL" id="GGX74018.1"/>
    </source>
</evidence>
<accession>A0A918KS66</accession>
<sequence length="192" mass="20987">MNRLTRAALAGAMTLLLAGCAQLSPQQVTFEPDVPESSIQGDGSTLWVDVEDNRPSNVIGQRGGVYEDSSDITPAGNLRELLRTTAEETLREAGYELVEMNPRIEFTLSLDELNYAVEDVDAARKEATASAKISIQAVKGGTIYSNAFRSQRTIETLRFPSPEENSEILNHVFNAVVERALTDPGLQAFLNE</sequence>
<reference evidence="2" key="1">
    <citation type="journal article" date="2014" name="Int. J. Syst. Evol. Microbiol.">
        <title>Complete genome sequence of Corynebacterium casei LMG S-19264T (=DSM 44701T), isolated from a smear-ripened cheese.</title>
        <authorList>
            <consortium name="US DOE Joint Genome Institute (JGI-PGF)"/>
            <person name="Walter F."/>
            <person name="Albersmeier A."/>
            <person name="Kalinowski J."/>
            <person name="Ruckert C."/>
        </authorList>
    </citation>
    <scope>NUCLEOTIDE SEQUENCE</scope>
    <source>
        <strain evidence="2">KCTC 22169</strain>
    </source>
</reference>
<feature type="signal peptide" evidence="1">
    <location>
        <begin position="1"/>
        <end position="23"/>
    </location>
</feature>
<evidence type="ECO:0008006" key="4">
    <source>
        <dbReference type="Google" id="ProtNLM"/>
    </source>
</evidence>
<feature type="chain" id="PRO_5036696099" description="Lipoprotein" evidence="1">
    <location>
        <begin position="24"/>
        <end position="192"/>
    </location>
</feature>
<dbReference type="EMBL" id="BMXR01000018">
    <property type="protein sequence ID" value="GGX74018.1"/>
    <property type="molecule type" value="Genomic_DNA"/>
</dbReference>
<dbReference type="Pfam" id="PF03923">
    <property type="entry name" value="Lipoprotein_16"/>
    <property type="match status" value="1"/>
</dbReference>
<dbReference type="Proteomes" id="UP000626148">
    <property type="component" value="Unassembled WGS sequence"/>
</dbReference>
<keyword evidence="1" id="KW-0732">Signal</keyword>
<organism evidence="2 3">
    <name type="scientific">Saccharospirillum salsuginis</name>
    <dbReference type="NCBI Taxonomy" id="418750"/>
    <lineage>
        <taxon>Bacteria</taxon>
        <taxon>Pseudomonadati</taxon>
        <taxon>Pseudomonadota</taxon>
        <taxon>Gammaproteobacteria</taxon>
        <taxon>Oceanospirillales</taxon>
        <taxon>Saccharospirillaceae</taxon>
        <taxon>Saccharospirillum</taxon>
    </lineage>
</organism>
<name>A0A918KS66_9GAMM</name>
<dbReference type="AlphaFoldDB" id="A0A918KS66"/>
<dbReference type="RefSeq" id="WP_189613387.1">
    <property type="nucleotide sequence ID" value="NZ_BMXR01000018.1"/>
</dbReference>